<dbReference type="GO" id="GO:0006400">
    <property type="term" value="P:tRNA modification"/>
    <property type="evidence" value="ECO:0007669"/>
    <property type="project" value="InterPro"/>
</dbReference>
<dbReference type="PANTHER" id="PTHR13452">
    <property type="entry name" value="THUMP DOMAIN CONTAINING PROTEIN 1-RELATED"/>
    <property type="match status" value="1"/>
</dbReference>
<reference evidence="2" key="3">
    <citation type="submission" date="2022-01" db="UniProtKB">
        <authorList>
            <consortium name="EnsemblPlants"/>
        </authorList>
    </citation>
    <scope>IDENTIFICATION</scope>
    <source>
        <strain evidence="2">subsp. vulgare</strain>
    </source>
</reference>
<dbReference type="Gramene" id="HORVU.MOREX.r3.2HG0113530.2">
    <property type="protein sequence ID" value="HORVU.MOREX.r3.2HG0113530.2"/>
    <property type="gene ID" value="HORVU.MOREX.r3.2HG0113530"/>
</dbReference>
<proteinExistence type="predicted"/>
<reference evidence="3" key="1">
    <citation type="journal article" date="2012" name="Nature">
        <title>A physical, genetic and functional sequence assembly of the barley genome.</title>
        <authorList>
            <consortium name="The International Barley Genome Sequencing Consortium"/>
            <person name="Mayer K.F."/>
            <person name="Waugh R."/>
            <person name="Brown J.W."/>
            <person name="Schulman A."/>
            <person name="Langridge P."/>
            <person name="Platzer M."/>
            <person name="Fincher G.B."/>
            <person name="Muehlbauer G.J."/>
            <person name="Sato K."/>
            <person name="Close T.J."/>
            <person name="Wise R.P."/>
            <person name="Stein N."/>
        </authorList>
    </citation>
    <scope>NUCLEOTIDE SEQUENCE [LARGE SCALE GENOMIC DNA]</scope>
    <source>
        <strain evidence="3">cv. Morex</strain>
    </source>
</reference>
<evidence type="ECO:0008006" key="4">
    <source>
        <dbReference type="Google" id="ProtNLM"/>
    </source>
</evidence>
<gene>
    <name evidence="2" type="primary">LOC123424762</name>
</gene>
<sequence>MASAAGKPNPNTGGDTKGRKRKFLPHGKPVRKGAYPLRPGVQGFFITCDGGREHQATREAISLLDTFYEDLVDGKVFDVKPKSIPDKPLNKKIKFDDSDSSDGEGEDHLVEEANNGNDAEKGEAKSSEQQQEVPGTLEIANKDGEEQVETAGGSAPKKQRIEDPLVSEQTEPKAPTDKPTETTDDKPKESTDKPTETTDDKPKESTDKPTETAHDKPKESSDEPTKTGDKPKASNDKPKEFTGKPKASNDKPIDDLIDEDLKQLGDRKKRLFASVDSGCNGCIFIQMHKRDGDPGPVEIVQNMMCSAASTRKHMSRFRIDIIEIYISLFLTSPVYRDMISLLIWSVQLFSCL</sequence>
<feature type="compositionally biased region" description="Basic and acidic residues" evidence="1">
    <location>
        <begin position="170"/>
        <end position="255"/>
    </location>
</feature>
<evidence type="ECO:0000313" key="2">
    <source>
        <dbReference type="EnsemblPlants" id="HORVU.MOREX.r3.2HG0113530.2"/>
    </source>
</evidence>
<dbReference type="PANTHER" id="PTHR13452:SF10">
    <property type="entry name" value="THUMP DOMAIN-CONTAINING PROTEIN 1"/>
    <property type="match status" value="1"/>
</dbReference>
<keyword evidence="3" id="KW-1185">Reference proteome</keyword>
<organism evidence="2 3">
    <name type="scientific">Hordeum vulgare subsp. vulgare</name>
    <name type="common">Domesticated barley</name>
    <dbReference type="NCBI Taxonomy" id="112509"/>
    <lineage>
        <taxon>Eukaryota</taxon>
        <taxon>Viridiplantae</taxon>
        <taxon>Streptophyta</taxon>
        <taxon>Embryophyta</taxon>
        <taxon>Tracheophyta</taxon>
        <taxon>Spermatophyta</taxon>
        <taxon>Magnoliopsida</taxon>
        <taxon>Liliopsida</taxon>
        <taxon>Poales</taxon>
        <taxon>Poaceae</taxon>
        <taxon>BOP clade</taxon>
        <taxon>Pooideae</taxon>
        <taxon>Triticodae</taxon>
        <taxon>Triticeae</taxon>
        <taxon>Hordeinae</taxon>
        <taxon>Hordeum</taxon>
    </lineage>
</organism>
<dbReference type="InterPro" id="IPR040183">
    <property type="entry name" value="THUMPD1-like"/>
</dbReference>
<dbReference type="EnsemblPlants" id="HORVU.MOREX.r3.2HG0113530.2">
    <property type="protein sequence ID" value="HORVU.MOREX.r3.2HG0113530.2"/>
    <property type="gene ID" value="HORVU.MOREX.r3.2HG0113530"/>
</dbReference>
<feature type="region of interest" description="Disordered" evidence="1">
    <location>
        <begin position="1"/>
        <end position="38"/>
    </location>
</feature>
<accession>A0A8I6X2H2</accession>
<evidence type="ECO:0000313" key="3">
    <source>
        <dbReference type="Proteomes" id="UP000011116"/>
    </source>
</evidence>
<dbReference type="AlphaFoldDB" id="A0A8I6X2H2"/>
<feature type="compositionally biased region" description="Basic and acidic residues" evidence="1">
    <location>
        <begin position="78"/>
        <end position="97"/>
    </location>
</feature>
<evidence type="ECO:0000256" key="1">
    <source>
        <dbReference type="SAM" id="MobiDB-lite"/>
    </source>
</evidence>
<reference evidence="2" key="2">
    <citation type="submission" date="2020-10" db="EMBL/GenBank/DDBJ databases">
        <authorList>
            <person name="Scholz U."/>
            <person name="Mascher M."/>
            <person name="Fiebig A."/>
        </authorList>
    </citation>
    <scope>NUCLEOTIDE SEQUENCE [LARGE SCALE GENOMIC DNA]</scope>
    <source>
        <strain evidence="2">cv. Morex</strain>
    </source>
</reference>
<name>A0A8I6X2H2_HORVV</name>
<feature type="region of interest" description="Disordered" evidence="1">
    <location>
        <begin position="78"/>
        <end position="255"/>
    </location>
</feature>
<protein>
    <recommendedName>
        <fullName evidence="4">THUMP domain-containing protein</fullName>
    </recommendedName>
</protein>
<dbReference type="Proteomes" id="UP000011116">
    <property type="component" value="Chromosome 2H"/>
</dbReference>
<feature type="compositionally biased region" description="Basic residues" evidence="1">
    <location>
        <begin position="18"/>
        <end position="31"/>
    </location>
</feature>
<dbReference type="GO" id="GO:0003723">
    <property type="term" value="F:RNA binding"/>
    <property type="evidence" value="ECO:0007669"/>
    <property type="project" value="InterPro"/>
</dbReference>